<feature type="region of interest" description="Disordered" evidence="17">
    <location>
        <begin position="948"/>
        <end position="976"/>
    </location>
</feature>
<evidence type="ECO:0000259" key="18">
    <source>
        <dbReference type="PROSITE" id="PS51198"/>
    </source>
</evidence>
<evidence type="ECO:0000256" key="9">
    <source>
        <dbReference type="ARBA" id="ARBA00023204"/>
    </source>
</evidence>
<dbReference type="Gene3D" id="3.40.50.300">
    <property type="entry name" value="P-loop containing nucleotide triphosphate hydrolases"/>
    <property type="match status" value="4"/>
</dbReference>
<dbReference type="InterPro" id="IPR014017">
    <property type="entry name" value="DNA_helicase_UvrD-like_C"/>
</dbReference>
<comment type="catalytic activity">
    <reaction evidence="14">
        <text>ATP + H2O = ADP + phosphate + H(+)</text>
        <dbReference type="Rhea" id="RHEA:13065"/>
        <dbReference type="ChEBI" id="CHEBI:15377"/>
        <dbReference type="ChEBI" id="CHEBI:15378"/>
        <dbReference type="ChEBI" id="CHEBI:30616"/>
        <dbReference type="ChEBI" id="CHEBI:43474"/>
        <dbReference type="ChEBI" id="CHEBI:456216"/>
        <dbReference type="EC" id="5.6.2.4"/>
    </reaction>
</comment>
<name>A0AA42CG59_9PROT</name>
<dbReference type="PANTHER" id="PTHR11070:SF2">
    <property type="entry name" value="ATP-DEPENDENT DNA HELICASE SRS2"/>
    <property type="match status" value="1"/>
</dbReference>
<dbReference type="InterPro" id="IPR027417">
    <property type="entry name" value="P-loop_NTPase"/>
</dbReference>
<evidence type="ECO:0000256" key="14">
    <source>
        <dbReference type="ARBA" id="ARBA00048988"/>
    </source>
</evidence>
<dbReference type="InterPro" id="IPR011335">
    <property type="entry name" value="Restrct_endonuc-II-like"/>
</dbReference>
<dbReference type="GO" id="GO:0000725">
    <property type="term" value="P:recombinational repair"/>
    <property type="evidence" value="ECO:0007669"/>
    <property type="project" value="TreeGrafter"/>
</dbReference>
<reference evidence="20" key="2">
    <citation type="submission" date="2022-10" db="EMBL/GenBank/DDBJ databases">
        <authorList>
            <person name="Trinh H.N."/>
        </authorList>
    </citation>
    <scope>NUCLEOTIDE SEQUENCE</scope>
    <source>
        <strain evidence="20">RN2-1</strain>
    </source>
</reference>
<comment type="caution">
    <text evidence="20">The sequence shown here is derived from an EMBL/GenBank/DDBJ whole genome shotgun (WGS) entry which is preliminary data.</text>
</comment>
<dbReference type="Gene3D" id="3.90.320.10">
    <property type="match status" value="1"/>
</dbReference>
<evidence type="ECO:0000256" key="11">
    <source>
        <dbReference type="ARBA" id="ARBA00034617"/>
    </source>
</evidence>
<comment type="catalytic activity">
    <reaction evidence="11">
        <text>Couples ATP hydrolysis with the unwinding of duplex DNA by translocating in the 3'-5' direction.</text>
        <dbReference type="EC" id="5.6.2.4"/>
    </reaction>
</comment>
<keyword evidence="5 15" id="KW-0347">Helicase</keyword>
<keyword evidence="2 15" id="KW-0547">Nucleotide-binding</keyword>
<evidence type="ECO:0000256" key="2">
    <source>
        <dbReference type="ARBA" id="ARBA00022741"/>
    </source>
</evidence>
<dbReference type="InterPro" id="IPR038726">
    <property type="entry name" value="PDDEXK_AddAB-type"/>
</dbReference>
<evidence type="ECO:0000256" key="17">
    <source>
        <dbReference type="SAM" id="MobiDB-lite"/>
    </source>
</evidence>
<evidence type="ECO:0000256" key="5">
    <source>
        <dbReference type="ARBA" id="ARBA00022806"/>
    </source>
</evidence>
<dbReference type="InterPro" id="IPR014151">
    <property type="entry name" value="DNA_helicase_AddA"/>
</dbReference>
<dbReference type="InterPro" id="IPR011604">
    <property type="entry name" value="PDDEXK-like_dom_sf"/>
</dbReference>
<dbReference type="GO" id="GO:0033202">
    <property type="term" value="C:DNA helicase complex"/>
    <property type="evidence" value="ECO:0007669"/>
    <property type="project" value="TreeGrafter"/>
</dbReference>
<evidence type="ECO:0000313" key="20">
    <source>
        <dbReference type="EMBL" id="MCW3477813.1"/>
    </source>
</evidence>
<keyword evidence="7 15" id="KW-0067">ATP-binding</keyword>
<evidence type="ECO:0000256" key="1">
    <source>
        <dbReference type="ARBA" id="ARBA00022722"/>
    </source>
</evidence>
<dbReference type="GO" id="GO:0004527">
    <property type="term" value="F:exonuclease activity"/>
    <property type="evidence" value="ECO:0007669"/>
    <property type="project" value="UniProtKB-KW"/>
</dbReference>
<keyword evidence="3" id="KW-0227">DNA damage</keyword>
<dbReference type="EC" id="5.6.2.4" evidence="12"/>
<dbReference type="EMBL" id="JAPDNT010000054">
    <property type="protein sequence ID" value="MCW3477813.1"/>
    <property type="molecule type" value="Genomic_DNA"/>
</dbReference>
<dbReference type="PROSITE" id="PS51198">
    <property type="entry name" value="UVRD_HELICASE_ATP_BIND"/>
    <property type="match status" value="1"/>
</dbReference>
<proteinExistence type="predicted"/>
<evidence type="ECO:0000256" key="15">
    <source>
        <dbReference type="PROSITE-ProRule" id="PRU00560"/>
    </source>
</evidence>
<evidence type="ECO:0000256" key="12">
    <source>
        <dbReference type="ARBA" id="ARBA00034808"/>
    </source>
</evidence>
<dbReference type="InterPro" id="IPR000212">
    <property type="entry name" value="DNA_helicase_UvrD/REP"/>
</dbReference>
<dbReference type="SUPFAM" id="SSF52980">
    <property type="entry name" value="Restriction endonuclease-like"/>
    <property type="match status" value="1"/>
</dbReference>
<dbReference type="Gene3D" id="1.10.486.10">
    <property type="entry name" value="PCRA, domain 4"/>
    <property type="match status" value="1"/>
</dbReference>
<sequence length="1156" mass="123480">MTTTARARAQREQLQASDPAVSAFVAASAGSGKTKLLTDRLLRLMLTGANPARIQCLTFTKAAAAEMALRLQKTLGEWVTLDDAALDARLRALEVTPSEALRRQARALFATVLDLPGGMRIGTIHAFCQSLLRRFPLEAQLSPHFSLVDDTDAGIALRAAREDMLASAHTERMRGALEDLAGLATTEQFATLVGTLQSDRDRLQAALRLGPAALDEAQRRALGAHGDDALILAGAVAWPAEAALRDALLRMQQGGSPGVVAKAGEMLGWLGLPPEERAENWHEWCALLQTKEGKPAALSRLVNEALAKRHADLRDCLAEEQARIAALEDARRALRVAAVSAALVTLAAPVVEAYARRKDGMAQLDYDDLIGRTSRLLVDPGAAWVLYKLDGGLDHLLLDEVQDTAPAQWEIAGALTQEFFAGTGAREAPRSVFAVGDRKQSIYSFQGADPDQFERWRAILRQRVRQSGQDWRDVELDVSFRSTAPVLGLVDAVFADPVAAAGVAEPGKLRHIADRADHAGRVELWPLAPQPDPATAEPWTVPDANLGTVGAPQRLADALAAWIAARCGHEDLPSKGRKLAPGDVLVLVRRRNAFARALVRALKAKGVPVAGLDRLVLTEQAAVADLLALCDTLLLPADDLSLACVLTSPLGGLDDAGLMELAAARSGSLWDALRQRADERGEWRAAHGFIATLLARVDYASPHALLAEALGPLGGRARLFARLGPEAAEPVDELLNAALTYAQSHPPSLQGFVQWLRQSGAEVKREAEGAGAAVRIMTVHGAKGLQAPLVILPDTTALPPDDGPLLWAEDTASNADVQVPLWSPRKELRCAAIDTLRAESARRREEEHNRLLYVALTRAEDRLIVCGWQNGKGLPDACWYELARRGFLRLGAAAAPFDAVPDAWEGELLSHDSAQRAAPDLPRTAARTGPMLPLPAWAGAAPAWIPAPPPAEPALPSPLAPSRPENAGLGSVPQAASPLAERDATGQRFRRGQFVHTLLQHLPGVPPAQRMEAALRFLARPGNGIPEGDIETLAGEVLAVLDHPDLAPLFGPSGRAEVPLTGVVAGTVIGGLVDRLAVLPDRVLIADYKTNRAPPAQADGVPVLYLRQMAAYRAVLRAVFPERAVTCALVWTTGARVMPLPDSVLDRHAPGAQAPS</sequence>
<keyword evidence="16" id="KW-0175">Coiled coil</keyword>
<reference evidence="20" key="1">
    <citation type="submission" date="2022-09" db="EMBL/GenBank/DDBJ databases">
        <title>Rhodovastum sp. nov. RN2-1 isolated from soil in Seongnam, South Korea.</title>
        <authorList>
            <person name="Le N.T."/>
        </authorList>
    </citation>
    <scope>NUCLEOTIDE SEQUENCE</scope>
    <source>
        <strain evidence="20">RN2-1</strain>
    </source>
</reference>
<gene>
    <name evidence="20" type="primary">addA</name>
    <name evidence="20" type="ORF">OL599_25010</name>
</gene>
<evidence type="ECO:0000256" key="16">
    <source>
        <dbReference type="SAM" id="Coils"/>
    </source>
</evidence>
<feature type="compositionally biased region" description="Pro residues" evidence="17">
    <location>
        <begin position="948"/>
        <end position="961"/>
    </location>
</feature>
<keyword evidence="4 15" id="KW-0378">Hydrolase</keyword>
<evidence type="ECO:0000256" key="10">
    <source>
        <dbReference type="ARBA" id="ARBA00023235"/>
    </source>
</evidence>
<feature type="binding site" evidence="15">
    <location>
        <begin position="27"/>
        <end position="34"/>
    </location>
    <ligand>
        <name>ATP</name>
        <dbReference type="ChEBI" id="CHEBI:30616"/>
    </ligand>
</feature>
<keyword evidence="8" id="KW-0238">DNA-binding</keyword>
<dbReference type="RefSeq" id="WP_264716780.1">
    <property type="nucleotide sequence ID" value="NZ_JAPDNT010000054.1"/>
</dbReference>
<dbReference type="Pfam" id="PF13361">
    <property type="entry name" value="UvrD_C"/>
    <property type="match status" value="1"/>
</dbReference>
<evidence type="ECO:0000256" key="3">
    <source>
        <dbReference type="ARBA" id="ARBA00022763"/>
    </source>
</evidence>
<feature type="domain" description="UvrD-like helicase ATP-binding" evidence="18">
    <location>
        <begin position="6"/>
        <end position="483"/>
    </location>
</feature>
<dbReference type="SUPFAM" id="SSF52540">
    <property type="entry name" value="P-loop containing nucleoside triphosphate hydrolases"/>
    <property type="match status" value="1"/>
</dbReference>
<keyword evidence="21" id="KW-1185">Reference proteome</keyword>
<dbReference type="GO" id="GO:0003677">
    <property type="term" value="F:DNA binding"/>
    <property type="evidence" value="ECO:0007669"/>
    <property type="project" value="UniProtKB-KW"/>
</dbReference>
<keyword evidence="10" id="KW-0413">Isomerase</keyword>
<evidence type="ECO:0000259" key="19">
    <source>
        <dbReference type="PROSITE" id="PS51217"/>
    </source>
</evidence>
<dbReference type="NCBIfam" id="TIGR02784">
    <property type="entry name" value="addA_alphas"/>
    <property type="match status" value="1"/>
</dbReference>
<evidence type="ECO:0000313" key="21">
    <source>
        <dbReference type="Proteomes" id="UP001165679"/>
    </source>
</evidence>
<evidence type="ECO:0000256" key="8">
    <source>
        <dbReference type="ARBA" id="ARBA00023125"/>
    </source>
</evidence>
<dbReference type="GO" id="GO:0005524">
    <property type="term" value="F:ATP binding"/>
    <property type="evidence" value="ECO:0007669"/>
    <property type="project" value="UniProtKB-UniRule"/>
</dbReference>
<evidence type="ECO:0000256" key="7">
    <source>
        <dbReference type="ARBA" id="ARBA00022840"/>
    </source>
</evidence>
<keyword evidence="6" id="KW-0269">Exonuclease</keyword>
<evidence type="ECO:0000256" key="4">
    <source>
        <dbReference type="ARBA" id="ARBA00022801"/>
    </source>
</evidence>
<dbReference type="Pfam" id="PF00580">
    <property type="entry name" value="UvrD-helicase"/>
    <property type="match status" value="1"/>
</dbReference>
<dbReference type="PANTHER" id="PTHR11070">
    <property type="entry name" value="UVRD / RECB / PCRA DNA HELICASE FAMILY MEMBER"/>
    <property type="match status" value="1"/>
</dbReference>
<dbReference type="GO" id="GO:0005829">
    <property type="term" value="C:cytosol"/>
    <property type="evidence" value="ECO:0007669"/>
    <property type="project" value="TreeGrafter"/>
</dbReference>
<dbReference type="GO" id="GO:0043138">
    <property type="term" value="F:3'-5' DNA helicase activity"/>
    <property type="evidence" value="ECO:0007669"/>
    <property type="project" value="UniProtKB-EC"/>
</dbReference>
<evidence type="ECO:0000256" key="13">
    <source>
        <dbReference type="ARBA" id="ARBA00034923"/>
    </source>
</evidence>
<dbReference type="PROSITE" id="PS51217">
    <property type="entry name" value="UVRD_HELICASE_CTER"/>
    <property type="match status" value="1"/>
</dbReference>
<feature type="domain" description="UvrD-like helicase C-terminal" evidence="19">
    <location>
        <begin position="506"/>
        <end position="784"/>
    </location>
</feature>
<dbReference type="InterPro" id="IPR014016">
    <property type="entry name" value="UvrD-like_ATP-bd"/>
</dbReference>
<organism evidence="20 21">
    <name type="scientific">Limobrevibacterium gyesilva</name>
    <dbReference type="NCBI Taxonomy" id="2991712"/>
    <lineage>
        <taxon>Bacteria</taxon>
        <taxon>Pseudomonadati</taxon>
        <taxon>Pseudomonadota</taxon>
        <taxon>Alphaproteobacteria</taxon>
        <taxon>Acetobacterales</taxon>
        <taxon>Acetobacteraceae</taxon>
        <taxon>Limobrevibacterium</taxon>
    </lineage>
</organism>
<protein>
    <recommendedName>
        <fullName evidence="12">DNA 3'-5' helicase</fullName>
        <ecNumber evidence="12">5.6.2.4</ecNumber>
    </recommendedName>
    <alternativeName>
        <fullName evidence="13">DNA 3'-5' helicase II</fullName>
    </alternativeName>
</protein>
<evidence type="ECO:0000256" key="6">
    <source>
        <dbReference type="ARBA" id="ARBA00022839"/>
    </source>
</evidence>
<dbReference type="Pfam" id="PF12705">
    <property type="entry name" value="PDDEXK_1"/>
    <property type="match status" value="1"/>
</dbReference>
<keyword evidence="9" id="KW-0234">DNA repair</keyword>
<feature type="coiled-coil region" evidence="16">
    <location>
        <begin position="310"/>
        <end position="337"/>
    </location>
</feature>
<keyword evidence="1" id="KW-0540">Nuclease</keyword>
<accession>A0AA42CG59</accession>
<dbReference type="Proteomes" id="UP001165679">
    <property type="component" value="Unassembled WGS sequence"/>
</dbReference>
<dbReference type="AlphaFoldDB" id="A0AA42CG59"/>